<keyword evidence="4" id="KW-1185">Reference proteome</keyword>
<dbReference type="SMART" id="SM00595">
    <property type="entry name" value="MADF"/>
    <property type="match status" value="2"/>
</dbReference>
<sequence>MDNHLHNLNGHQKFLREFINLYKQQECLWNKDHPNYKNRNDRTEAYETLLKKCKEYIPDADEDYVRLRIDSMRSTFRKERKKVLSSRMQNPDAKDVYKPSLWYYDLLLFTTGETCEESENSMQANTTLEESQVDYNVVKIPFWGREYSSLAISLYKKYTCLYSLTDPNYKSKHKRNEAIKNITEELMAKTGKVFLQDDVRRKIHLLRGQFMYEYRKIQKHKKAGNDVSSYRPSLWCFNMLTFLKRHIVKMESMLRKKDEVQSQRQSKRLKMSSGNVSSEQDYNAEEFKIESDSIDENYNASMDTMDLESLDQTEGTNTTNTTNTTTITHSADRDKSSLDVSESDDLYDTIGKVMAKRLRDMSAEQNNIAQRLIHDLMYHGQMENLTPSSKLVL</sequence>
<dbReference type="PANTHER" id="PTHR21505:SF8">
    <property type="entry name" value="DPT-YFP REPRESSOR BY OVEREXPRESSION, ISOFORM D-RELATED"/>
    <property type="match status" value="1"/>
</dbReference>
<proteinExistence type="predicted"/>
<evidence type="ECO:0000259" key="2">
    <source>
        <dbReference type="PROSITE" id="PS51029"/>
    </source>
</evidence>
<dbReference type="EMBL" id="JABFTP020000001">
    <property type="protein sequence ID" value="KAL3267345.1"/>
    <property type="molecule type" value="Genomic_DNA"/>
</dbReference>
<feature type="region of interest" description="Disordered" evidence="1">
    <location>
        <begin position="256"/>
        <end position="283"/>
    </location>
</feature>
<feature type="compositionally biased region" description="Low complexity" evidence="1">
    <location>
        <begin position="316"/>
        <end position="328"/>
    </location>
</feature>
<dbReference type="Pfam" id="PF10545">
    <property type="entry name" value="MADF_DNA_bdg"/>
    <property type="match status" value="2"/>
</dbReference>
<comment type="caution">
    <text evidence="3">The sequence shown here is derived from an EMBL/GenBank/DDBJ whole genome shotgun (WGS) entry which is preliminary data.</text>
</comment>
<accession>A0ABD2MLU2</accession>
<feature type="domain" description="MADF" evidence="2">
    <location>
        <begin position="17"/>
        <end position="115"/>
    </location>
</feature>
<feature type="compositionally biased region" description="Polar residues" evidence="1">
    <location>
        <begin position="272"/>
        <end position="281"/>
    </location>
</feature>
<name>A0ABD2MLU2_9CUCU</name>
<reference evidence="3 4" key="1">
    <citation type="journal article" date="2021" name="BMC Biol.">
        <title>Horizontally acquired antibacterial genes associated with adaptive radiation of ladybird beetles.</title>
        <authorList>
            <person name="Li H.S."/>
            <person name="Tang X.F."/>
            <person name="Huang Y.H."/>
            <person name="Xu Z.Y."/>
            <person name="Chen M.L."/>
            <person name="Du X.Y."/>
            <person name="Qiu B.Y."/>
            <person name="Chen P.T."/>
            <person name="Zhang W."/>
            <person name="Slipinski A."/>
            <person name="Escalona H.E."/>
            <person name="Waterhouse R.M."/>
            <person name="Zwick A."/>
            <person name="Pang H."/>
        </authorList>
    </citation>
    <scope>NUCLEOTIDE SEQUENCE [LARGE SCALE GENOMIC DNA]</scope>
    <source>
        <strain evidence="3">SYSU2018</strain>
    </source>
</reference>
<feature type="domain" description="MADF" evidence="2">
    <location>
        <begin position="150"/>
        <end position="248"/>
    </location>
</feature>
<dbReference type="PANTHER" id="PTHR21505">
    <property type="entry name" value="MADF DOMAIN-CONTAINING PROTEIN-RELATED"/>
    <property type="match status" value="1"/>
</dbReference>
<dbReference type="InterPro" id="IPR006578">
    <property type="entry name" value="MADF-dom"/>
</dbReference>
<evidence type="ECO:0000313" key="3">
    <source>
        <dbReference type="EMBL" id="KAL3267345.1"/>
    </source>
</evidence>
<gene>
    <name evidence="3" type="ORF">HHI36_011476</name>
</gene>
<dbReference type="Proteomes" id="UP001516400">
    <property type="component" value="Unassembled WGS sequence"/>
</dbReference>
<evidence type="ECO:0000256" key="1">
    <source>
        <dbReference type="SAM" id="MobiDB-lite"/>
    </source>
</evidence>
<protein>
    <recommendedName>
        <fullName evidence="2">MADF domain-containing protein</fullName>
    </recommendedName>
</protein>
<feature type="region of interest" description="Disordered" evidence="1">
    <location>
        <begin position="311"/>
        <end position="337"/>
    </location>
</feature>
<organism evidence="3 4">
    <name type="scientific">Cryptolaemus montrouzieri</name>
    <dbReference type="NCBI Taxonomy" id="559131"/>
    <lineage>
        <taxon>Eukaryota</taxon>
        <taxon>Metazoa</taxon>
        <taxon>Ecdysozoa</taxon>
        <taxon>Arthropoda</taxon>
        <taxon>Hexapoda</taxon>
        <taxon>Insecta</taxon>
        <taxon>Pterygota</taxon>
        <taxon>Neoptera</taxon>
        <taxon>Endopterygota</taxon>
        <taxon>Coleoptera</taxon>
        <taxon>Polyphaga</taxon>
        <taxon>Cucujiformia</taxon>
        <taxon>Coccinelloidea</taxon>
        <taxon>Coccinellidae</taxon>
        <taxon>Scymninae</taxon>
        <taxon>Scymnini</taxon>
        <taxon>Cryptolaemus</taxon>
    </lineage>
</organism>
<evidence type="ECO:0000313" key="4">
    <source>
        <dbReference type="Proteomes" id="UP001516400"/>
    </source>
</evidence>
<dbReference type="PROSITE" id="PS51029">
    <property type="entry name" value="MADF"/>
    <property type="match status" value="2"/>
</dbReference>
<dbReference type="AlphaFoldDB" id="A0ABD2MLU2"/>